<accession>A0A9P5CT98</accession>
<reference evidence="7" key="1">
    <citation type="journal article" date="2020" name="Phytopathology">
        <title>Genome sequence of the chestnut blight fungus Cryphonectria parasitica EP155: A fundamental resource for an archetypical invasive plant pathogen.</title>
        <authorList>
            <person name="Crouch J.A."/>
            <person name="Dawe A."/>
            <person name="Aerts A."/>
            <person name="Barry K."/>
            <person name="Churchill A.C.L."/>
            <person name="Grimwood J."/>
            <person name="Hillman B."/>
            <person name="Milgroom M.G."/>
            <person name="Pangilinan J."/>
            <person name="Smith M."/>
            <person name="Salamov A."/>
            <person name="Schmutz J."/>
            <person name="Yadav J."/>
            <person name="Grigoriev I.V."/>
            <person name="Nuss D."/>
        </authorList>
    </citation>
    <scope>NUCLEOTIDE SEQUENCE</scope>
    <source>
        <strain evidence="7">EP155</strain>
    </source>
</reference>
<sequence>MVYIEGFLTEFESDYLKQLANPLYEESEVRKYEDDGSKTVNIDRNHRKSDTAWLPSEDPVVSCVRERAAEFEGYAPANGTMDALAAVRYKPGGRFGMHHDWDTDRKKDVDRPWGNSKRFGRPWCRWTDCDFEGDGVAVRPIKGNALFWVNFREDGTGIHETIHAGQPLLEGTKIGMNIWTHGLIGAEGGGLRDD</sequence>
<dbReference type="OrthoDB" id="420380at2759"/>
<dbReference type="Proteomes" id="UP000803844">
    <property type="component" value="Unassembled WGS sequence"/>
</dbReference>
<dbReference type="RefSeq" id="XP_040780152.1">
    <property type="nucleotide sequence ID" value="XM_040920230.1"/>
</dbReference>
<dbReference type="AlphaFoldDB" id="A0A9P5CT98"/>
<dbReference type="InterPro" id="IPR045054">
    <property type="entry name" value="P4HA-like"/>
</dbReference>
<keyword evidence="8" id="KW-1185">Reference proteome</keyword>
<dbReference type="GO" id="GO:0004656">
    <property type="term" value="F:procollagen-proline 4-dioxygenase activity"/>
    <property type="evidence" value="ECO:0007669"/>
    <property type="project" value="TreeGrafter"/>
</dbReference>
<comment type="cofactor">
    <cofactor evidence="1">
        <name>L-ascorbate</name>
        <dbReference type="ChEBI" id="CHEBI:38290"/>
    </cofactor>
</comment>
<dbReference type="InterPro" id="IPR006620">
    <property type="entry name" value="Pro_4_hyd_alph"/>
</dbReference>
<protein>
    <recommendedName>
        <fullName evidence="6">Prolyl 4-hydroxylase alpha subunit domain-containing protein</fullName>
    </recommendedName>
</protein>
<dbReference type="PANTHER" id="PTHR10869">
    <property type="entry name" value="PROLYL 4-HYDROXYLASE ALPHA SUBUNIT"/>
    <property type="match status" value="1"/>
</dbReference>
<dbReference type="GO" id="GO:0031418">
    <property type="term" value="F:L-ascorbic acid binding"/>
    <property type="evidence" value="ECO:0007669"/>
    <property type="project" value="InterPro"/>
</dbReference>
<comment type="caution">
    <text evidence="7">The sequence shown here is derived from an EMBL/GenBank/DDBJ whole genome shotgun (WGS) entry which is preliminary data.</text>
</comment>
<dbReference type="GeneID" id="63837359"/>
<dbReference type="SMART" id="SM00702">
    <property type="entry name" value="P4Hc"/>
    <property type="match status" value="1"/>
</dbReference>
<organism evidence="7 8">
    <name type="scientific">Cryphonectria parasitica (strain ATCC 38755 / EP155)</name>
    <dbReference type="NCBI Taxonomy" id="660469"/>
    <lineage>
        <taxon>Eukaryota</taxon>
        <taxon>Fungi</taxon>
        <taxon>Dikarya</taxon>
        <taxon>Ascomycota</taxon>
        <taxon>Pezizomycotina</taxon>
        <taxon>Sordariomycetes</taxon>
        <taxon>Sordariomycetidae</taxon>
        <taxon>Diaporthales</taxon>
        <taxon>Cryphonectriaceae</taxon>
        <taxon>Cryphonectria-Endothia species complex</taxon>
        <taxon>Cryphonectria</taxon>
    </lineage>
</organism>
<evidence type="ECO:0000313" key="8">
    <source>
        <dbReference type="Proteomes" id="UP000803844"/>
    </source>
</evidence>
<dbReference type="GO" id="GO:0005506">
    <property type="term" value="F:iron ion binding"/>
    <property type="evidence" value="ECO:0007669"/>
    <property type="project" value="InterPro"/>
</dbReference>
<keyword evidence="4" id="KW-0560">Oxidoreductase</keyword>
<keyword evidence="2" id="KW-0479">Metal-binding</keyword>
<evidence type="ECO:0000256" key="1">
    <source>
        <dbReference type="ARBA" id="ARBA00001961"/>
    </source>
</evidence>
<name>A0A9P5CT98_CRYP1</name>
<dbReference type="Gene3D" id="2.60.120.620">
    <property type="entry name" value="q2cbj1_9rhob like domain"/>
    <property type="match status" value="1"/>
</dbReference>
<evidence type="ECO:0000259" key="6">
    <source>
        <dbReference type="SMART" id="SM00702"/>
    </source>
</evidence>
<gene>
    <name evidence="7" type="ORF">M406DRAFT_327593</name>
</gene>
<evidence type="ECO:0000313" key="7">
    <source>
        <dbReference type="EMBL" id="KAF3769191.1"/>
    </source>
</evidence>
<feature type="domain" description="Prolyl 4-hydroxylase alpha subunit" evidence="6">
    <location>
        <begin position="1"/>
        <end position="181"/>
    </location>
</feature>
<evidence type="ECO:0000256" key="5">
    <source>
        <dbReference type="ARBA" id="ARBA00023004"/>
    </source>
</evidence>
<dbReference type="PANTHER" id="PTHR10869:SF246">
    <property type="entry name" value="TRANSMEMBRANE PROLYL 4-HYDROXYLASE"/>
    <property type="match status" value="1"/>
</dbReference>
<proteinExistence type="predicted"/>
<keyword evidence="5" id="KW-0408">Iron</keyword>
<dbReference type="GO" id="GO:0005783">
    <property type="term" value="C:endoplasmic reticulum"/>
    <property type="evidence" value="ECO:0007669"/>
    <property type="project" value="TreeGrafter"/>
</dbReference>
<keyword evidence="3" id="KW-0223">Dioxygenase</keyword>
<evidence type="ECO:0000256" key="2">
    <source>
        <dbReference type="ARBA" id="ARBA00022723"/>
    </source>
</evidence>
<evidence type="ECO:0000256" key="4">
    <source>
        <dbReference type="ARBA" id="ARBA00023002"/>
    </source>
</evidence>
<dbReference type="EMBL" id="MU032345">
    <property type="protein sequence ID" value="KAF3769191.1"/>
    <property type="molecule type" value="Genomic_DNA"/>
</dbReference>
<evidence type="ECO:0000256" key="3">
    <source>
        <dbReference type="ARBA" id="ARBA00022964"/>
    </source>
</evidence>